<proteinExistence type="predicted"/>
<organism evidence="2 3">
    <name type="scientific">Microlunatus parietis</name>
    <dbReference type="NCBI Taxonomy" id="682979"/>
    <lineage>
        <taxon>Bacteria</taxon>
        <taxon>Bacillati</taxon>
        <taxon>Actinomycetota</taxon>
        <taxon>Actinomycetes</taxon>
        <taxon>Propionibacteriales</taxon>
        <taxon>Propionibacteriaceae</taxon>
        <taxon>Microlunatus</taxon>
    </lineage>
</organism>
<dbReference type="RefSeq" id="WP_179751104.1">
    <property type="nucleotide sequence ID" value="NZ_JACCBU010000001.1"/>
</dbReference>
<dbReference type="AlphaFoldDB" id="A0A7Y9LBS5"/>
<name>A0A7Y9LBS5_9ACTN</name>
<evidence type="ECO:0000313" key="3">
    <source>
        <dbReference type="Proteomes" id="UP000569914"/>
    </source>
</evidence>
<feature type="signal peptide" evidence="1">
    <location>
        <begin position="1"/>
        <end position="21"/>
    </location>
</feature>
<feature type="chain" id="PRO_5039501134" evidence="1">
    <location>
        <begin position="22"/>
        <end position="458"/>
    </location>
</feature>
<comment type="caution">
    <text evidence="2">The sequence shown here is derived from an EMBL/GenBank/DDBJ whole genome shotgun (WGS) entry which is preliminary data.</text>
</comment>
<reference evidence="2 3" key="1">
    <citation type="submission" date="2020-07" db="EMBL/GenBank/DDBJ databases">
        <title>Sequencing the genomes of 1000 actinobacteria strains.</title>
        <authorList>
            <person name="Klenk H.-P."/>
        </authorList>
    </citation>
    <scope>NUCLEOTIDE SEQUENCE [LARGE SCALE GENOMIC DNA]</scope>
    <source>
        <strain evidence="2 3">DSM 22083</strain>
    </source>
</reference>
<accession>A0A7Y9LBS5</accession>
<evidence type="ECO:0000256" key="1">
    <source>
        <dbReference type="SAM" id="SignalP"/>
    </source>
</evidence>
<sequence>MVMRPMIMALAAILALTGCVAARPSTPGSKTPAVTAETPAPVHYQGPGQPWLELTEAWQTDAQPLINIGRAELVADSLVITGWGSGPAEQDSVVLDAGRGSVRWQASQLPREFALGPKARSKARLSNLAGWAVERGDDGMLILPYHLGPCRDGGFECPTTELKPYREHGLVGFSLADRRQVWHTAPVRSAKPRADRPQTSGFQTYEVVGATSSAVLATLGAAGNYFTDLEWDAAERQPKTIAYDPTTGRELWRRKGFVAEEILVDDVALGLERSLRPGATGGVPARIDAVAGTRLWSMPAETSVNWSSVSRHGAIVTETASAAAGQFLVRAHGEAQPLPTVSSDGPGWIMPGRRGPLAWRVVPRSSPGGSSEGPLLHAIGQDGRLTLGATTLPHDAVSATLGWSGYVWVRLASGRVQAFDRTGRPRSPEFSGDIRLVDSDRLLVTRPDSSRLRLLELD</sequence>
<dbReference type="PROSITE" id="PS51257">
    <property type="entry name" value="PROKAR_LIPOPROTEIN"/>
    <property type="match status" value="1"/>
</dbReference>
<dbReference type="Proteomes" id="UP000569914">
    <property type="component" value="Unassembled WGS sequence"/>
</dbReference>
<keyword evidence="3" id="KW-1185">Reference proteome</keyword>
<gene>
    <name evidence="2" type="ORF">BKA15_002472</name>
</gene>
<protein>
    <submittedName>
        <fullName evidence="2">Outer membrane protein assembly factor BamB</fullName>
    </submittedName>
</protein>
<evidence type="ECO:0000313" key="2">
    <source>
        <dbReference type="EMBL" id="NYE71143.1"/>
    </source>
</evidence>
<dbReference type="EMBL" id="JACCBU010000001">
    <property type="protein sequence ID" value="NYE71143.1"/>
    <property type="molecule type" value="Genomic_DNA"/>
</dbReference>
<keyword evidence="1" id="KW-0732">Signal</keyword>